<keyword evidence="1" id="KW-0614">Plasmid</keyword>
<sequence length="137" mass="14358">MVQRDHAARGRLYVLSIEQRAFVRRSLSATPPEGAWHCRSENQSSLTGANRGGLFLGSSQKTVARKSTFCMLMSVSSGIRGMCAGSQDAASTGLLEGLPAGARGMAGGREPYAVVVLEAGQQGHALRGVWRALPSGA</sequence>
<evidence type="ECO:0000313" key="2">
    <source>
        <dbReference type="Proteomes" id="UP000254259"/>
    </source>
</evidence>
<dbReference type="AlphaFoldDB" id="A0A9Q7V268"/>
<reference evidence="1 2" key="1">
    <citation type="submission" date="2018-01" db="EMBL/GenBank/DDBJ databases">
        <authorList>
            <person name="Clerissi C."/>
        </authorList>
    </citation>
    <scope>NUCLEOTIDE SEQUENCE [LARGE SCALE GENOMIC DNA]</scope>
    <source>
        <strain evidence="1">Cupriavidus taiwanensis SWF 66322</strain>
        <plasmid evidence="2">cbm2636p</plasmid>
    </source>
</reference>
<protein>
    <submittedName>
        <fullName evidence="1">Uncharacterized protein</fullName>
    </submittedName>
</protein>
<dbReference type="EMBL" id="LT984815">
    <property type="protein sequence ID" value="SPD69249.1"/>
    <property type="molecule type" value="Genomic_DNA"/>
</dbReference>
<accession>A0A9Q7V268</accession>
<geneLocation type="plasmid" evidence="2">
    <name>cbm2636p</name>
</geneLocation>
<organism evidence="1 2">
    <name type="scientific">Cupriavidus taiwanensis</name>
    <dbReference type="NCBI Taxonomy" id="164546"/>
    <lineage>
        <taxon>Bacteria</taxon>
        <taxon>Pseudomonadati</taxon>
        <taxon>Pseudomonadota</taxon>
        <taxon>Betaproteobacteria</taxon>
        <taxon>Burkholderiales</taxon>
        <taxon>Burkholderiaceae</taxon>
        <taxon>Cupriavidus</taxon>
    </lineage>
</organism>
<proteinExistence type="predicted"/>
<dbReference type="Proteomes" id="UP000254259">
    <property type="component" value="Plasmid CBM2636p"/>
</dbReference>
<name>A0A9Q7V268_9BURK</name>
<gene>
    <name evidence="1" type="ORF">CBM2636_P10160</name>
</gene>
<evidence type="ECO:0000313" key="1">
    <source>
        <dbReference type="EMBL" id="SPD69249.1"/>
    </source>
</evidence>